<dbReference type="Gene3D" id="3.40.1180.10">
    <property type="entry name" value="Decaprenyl diphosphate synthase-like"/>
    <property type="match status" value="1"/>
</dbReference>
<dbReference type="Pfam" id="PF01255">
    <property type="entry name" value="Prenyltransf"/>
    <property type="match status" value="1"/>
</dbReference>
<dbReference type="AlphaFoldDB" id="A0A3L7JBH0"/>
<feature type="binding site" evidence="2">
    <location>
        <position position="12"/>
    </location>
    <ligand>
        <name>Mg(2+)</name>
        <dbReference type="ChEBI" id="CHEBI:18420"/>
    </ligand>
</feature>
<feature type="binding site" evidence="2">
    <location>
        <position position="25"/>
    </location>
    <ligand>
        <name>substrate</name>
    </ligand>
</feature>
<feature type="binding site" evidence="2">
    <location>
        <position position="17"/>
    </location>
    <ligand>
        <name>substrate</name>
    </ligand>
</feature>
<protein>
    <recommendedName>
        <fullName evidence="2">Isoprenyl transferase</fullName>
        <ecNumber evidence="2">2.5.1.-</ecNumber>
    </recommendedName>
</protein>
<dbReference type="EMBL" id="RCWN01000001">
    <property type="protein sequence ID" value="RLQ87976.1"/>
    <property type="molecule type" value="Genomic_DNA"/>
</dbReference>
<feature type="binding site" evidence="2">
    <location>
        <begin position="186"/>
        <end position="188"/>
    </location>
    <ligand>
        <name>substrate</name>
    </ligand>
</feature>
<organism evidence="3 4">
    <name type="scientific">Notoacmeibacter ruber</name>
    <dbReference type="NCBI Taxonomy" id="2670375"/>
    <lineage>
        <taxon>Bacteria</taxon>
        <taxon>Pseudomonadati</taxon>
        <taxon>Pseudomonadota</taxon>
        <taxon>Alphaproteobacteria</taxon>
        <taxon>Hyphomicrobiales</taxon>
        <taxon>Notoacmeibacteraceae</taxon>
        <taxon>Notoacmeibacter</taxon>
    </lineage>
</organism>
<dbReference type="PROSITE" id="PS01066">
    <property type="entry name" value="UPP_SYNTHASE"/>
    <property type="match status" value="1"/>
</dbReference>
<proteinExistence type="inferred from homology"/>
<feature type="active site" description="Proton acceptor" evidence="2">
    <location>
        <position position="60"/>
    </location>
</feature>
<keyword evidence="2" id="KW-0460">Magnesium</keyword>
<dbReference type="EC" id="2.5.1.-" evidence="2"/>
<dbReference type="PANTHER" id="PTHR10291">
    <property type="entry name" value="DEHYDRODOLICHYL DIPHOSPHATE SYNTHASE FAMILY MEMBER"/>
    <property type="match status" value="1"/>
</dbReference>
<comment type="caution">
    <text evidence="3">The sequence shown here is derived from an EMBL/GenBank/DDBJ whole genome shotgun (WGS) entry which is preliminary data.</text>
</comment>
<evidence type="ECO:0000256" key="1">
    <source>
        <dbReference type="ARBA" id="ARBA00022679"/>
    </source>
</evidence>
<comment type="subunit">
    <text evidence="2">Homodimer.</text>
</comment>
<dbReference type="PANTHER" id="PTHR10291:SF0">
    <property type="entry name" value="DEHYDRODOLICHYL DIPHOSPHATE SYNTHASE 2"/>
    <property type="match status" value="1"/>
</dbReference>
<reference evidence="3 4" key="1">
    <citation type="submission" date="2018-10" db="EMBL/GenBank/DDBJ databases">
        <title>Notoacmeibacter sp. M2BS9Y-3-1, whole genome shotgun sequence.</title>
        <authorList>
            <person name="Tuo L."/>
        </authorList>
    </citation>
    <scope>NUCLEOTIDE SEQUENCE [LARGE SCALE GENOMIC DNA]</scope>
    <source>
        <strain evidence="3 4">M2BS9Y-3-1</strain>
    </source>
</reference>
<dbReference type="GO" id="GO:0005829">
    <property type="term" value="C:cytosol"/>
    <property type="evidence" value="ECO:0007669"/>
    <property type="project" value="TreeGrafter"/>
</dbReference>
<feature type="binding site" evidence="2">
    <location>
        <begin position="13"/>
        <end position="16"/>
    </location>
    <ligand>
        <name>substrate</name>
    </ligand>
</feature>
<dbReference type="Proteomes" id="UP000281094">
    <property type="component" value="Unassembled WGS sequence"/>
</dbReference>
<comment type="similarity">
    <text evidence="2">Belongs to the UPP synthase family.</text>
</comment>
<dbReference type="InterPro" id="IPR018520">
    <property type="entry name" value="UPP_synth-like_CS"/>
</dbReference>
<name>A0A3L7JBH0_9HYPH</name>
<comment type="function">
    <text evidence="2">Catalyzes the condensation of isopentenyl diphosphate (IPP) with allylic pyrophosphates generating different type of terpenoids.</text>
</comment>
<feature type="binding site" evidence="2">
    <location>
        <begin position="57"/>
        <end position="59"/>
    </location>
    <ligand>
        <name>substrate</name>
    </ligand>
</feature>
<feature type="binding site" evidence="2">
    <location>
        <position position="63"/>
    </location>
    <ligand>
        <name>substrate</name>
    </ligand>
</feature>
<dbReference type="SUPFAM" id="SSF64005">
    <property type="entry name" value="Undecaprenyl diphosphate synthase"/>
    <property type="match status" value="1"/>
</dbReference>
<dbReference type="FunFam" id="3.40.1180.10:FF:000001">
    <property type="entry name" value="(2E,6E)-farnesyl-diphosphate-specific ditrans,polycis-undecaprenyl-diphosphate synthase"/>
    <property type="match status" value="1"/>
</dbReference>
<accession>A0A3L7JBH0</accession>
<keyword evidence="4" id="KW-1185">Reference proteome</keyword>
<keyword evidence="1 2" id="KW-0808">Transferase</keyword>
<evidence type="ECO:0000313" key="4">
    <source>
        <dbReference type="Proteomes" id="UP000281094"/>
    </source>
</evidence>
<dbReference type="InterPro" id="IPR001441">
    <property type="entry name" value="UPP_synth-like"/>
</dbReference>
<keyword evidence="2" id="KW-0479">Metal-binding</keyword>
<dbReference type="CDD" id="cd00475">
    <property type="entry name" value="Cis_IPPS"/>
    <property type="match status" value="1"/>
</dbReference>
<dbReference type="GO" id="GO:0016094">
    <property type="term" value="P:polyprenol biosynthetic process"/>
    <property type="evidence" value="ECO:0007669"/>
    <property type="project" value="TreeGrafter"/>
</dbReference>
<feature type="active site" evidence="2">
    <location>
        <position position="12"/>
    </location>
</feature>
<dbReference type="NCBIfam" id="NF011408">
    <property type="entry name" value="PRK14834.1"/>
    <property type="match status" value="1"/>
</dbReference>
<dbReference type="HAMAP" id="MF_01139">
    <property type="entry name" value="ISPT"/>
    <property type="match status" value="1"/>
</dbReference>
<comment type="cofactor">
    <cofactor evidence="2">
        <name>Mg(2+)</name>
        <dbReference type="ChEBI" id="CHEBI:18420"/>
    </cofactor>
    <text evidence="2">Binds 2 magnesium ions per subunit.</text>
</comment>
<dbReference type="GO" id="GO:0000287">
    <property type="term" value="F:magnesium ion binding"/>
    <property type="evidence" value="ECO:0007669"/>
    <property type="project" value="UniProtKB-UniRule"/>
</dbReference>
<feature type="binding site" evidence="2">
    <location>
        <position position="180"/>
    </location>
    <ligand>
        <name>substrate</name>
    </ligand>
</feature>
<feature type="binding site" evidence="2">
    <location>
        <position position="61"/>
    </location>
    <ligand>
        <name>substrate</name>
    </ligand>
</feature>
<dbReference type="NCBIfam" id="TIGR00055">
    <property type="entry name" value="uppS"/>
    <property type="match status" value="1"/>
</dbReference>
<sequence length="240" mass="26232">MVTARHVAIIMDGNGRWATARGLPRSAGHRAGVEALRRTVRAAGDIGVEVLTVYAFSSENWSRPKSEVSDLLGLFRHFVERDLRKLHEAGVRVRMIGNRSTLAGDILTLILKAEQLTADNGKLQLNIAFNYGSRDEVARVAQQLAAEVAAGHLAVDDISEDAISSRLDTAGQPPLDLLIRTGGDRRLSNFLMWQASYAELVFTDTHWPDFGFDDLVAAVSEFSGRERRYGGLDAVKSATG</sequence>
<evidence type="ECO:0000313" key="3">
    <source>
        <dbReference type="EMBL" id="RLQ87976.1"/>
    </source>
</evidence>
<feature type="binding site" evidence="2">
    <location>
        <position position="199"/>
    </location>
    <ligand>
        <name>Mg(2+)</name>
        <dbReference type="ChEBI" id="CHEBI:18420"/>
    </ligand>
</feature>
<feature type="binding site" evidence="2">
    <location>
        <position position="29"/>
    </location>
    <ligand>
        <name>substrate</name>
    </ligand>
</feature>
<dbReference type="InterPro" id="IPR036424">
    <property type="entry name" value="UPP_synth-like_sf"/>
</dbReference>
<dbReference type="GO" id="GO:0008834">
    <property type="term" value="F:ditrans,polycis-undecaprenyl-diphosphate synthase [(2E,6E)-farnesyl-diphosphate specific] activity"/>
    <property type="evidence" value="ECO:0007669"/>
    <property type="project" value="TreeGrafter"/>
</dbReference>
<evidence type="ECO:0000256" key="2">
    <source>
        <dbReference type="HAMAP-Rule" id="MF_01139"/>
    </source>
</evidence>
<gene>
    <name evidence="3" type="ORF">D8780_06900</name>
</gene>